<protein>
    <submittedName>
        <fullName evidence="1">Uncharacterized protein</fullName>
    </submittedName>
</protein>
<proteinExistence type="predicted"/>
<accession>A0AAV3BPT1</accession>
<sequence length="47" mass="5613">MYLLLIVERKTRYYMIIKAIAKTALTLTDTLNMVRNYKSCLVKFLRV</sequence>
<organism evidence="1 2">
    <name type="scientific">Clostridium perfringens B str. ATCC 3626</name>
    <dbReference type="NCBI Taxonomy" id="451754"/>
    <lineage>
        <taxon>Bacteria</taxon>
        <taxon>Bacillati</taxon>
        <taxon>Bacillota</taxon>
        <taxon>Clostridia</taxon>
        <taxon>Eubacteriales</taxon>
        <taxon>Clostridiaceae</taxon>
        <taxon>Clostridium</taxon>
    </lineage>
</organism>
<evidence type="ECO:0000313" key="2">
    <source>
        <dbReference type="Proteomes" id="UP000004342"/>
    </source>
</evidence>
<reference evidence="1 2" key="1">
    <citation type="submission" date="2007-07" db="EMBL/GenBank/DDBJ databases">
        <title>Annotation of Clostridium perfringens B str. ATCC 3626.</title>
        <authorList>
            <person name="Paulsen I."/>
            <person name="Sebastian Y."/>
        </authorList>
    </citation>
    <scope>NUCLEOTIDE SEQUENCE [LARGE SCALE GENOMIC DNA]</scope>
    <source>
        <strain evidence="2">B str. ATCC 3626</strain>
    </source>
</reference>
<dbReference type="Proteomes" id="UP000004342">
    <property type="component" value="Unassembled WGS sequence"/>
</dbReference>
<evidence type="ECO:0000313" key="1">
    <source>
        <dbReference type="EMBL" id="EDT23121.1"/>
    </source>
</evidence>
<dbReference type="AlphaFoldDB" id="A0AAV3BPT1"/>
<dbReference type="EMBL" id="ABDV01000022">
    <property type="protein sequence ID" value="EDT23121.1"/>
    <property type="molecule type" value="Genomic_DNA"/>
</dbReference>
<comment type="caution">
    <text evidence="1">The sequence shown here is derived from an EMBL/GenBank/DDBJ whole genome shotgun (WGS) entry which is preliminary data.</text>
</comment>
<name>A0AAV3BPT1_CLOPF</name>
<gene>
    <name evidence="1" type="ORF">AC1_A0359</name>
</gene>